<evidence type="ECO:0000313" key="3">
    <source>
        <dbReference type="EMBL" id="CAF3735897.1"/>
    </source>
</evidence>
<proteinExistence type="predicted"/>
<dbReference type="EMBL" id="CAJNYV010005298">
    <property type="protein sequence ID" value="CAF3735897.1"/>
    <property type="molecule type" value="Genomic_DNA"/>
</dbReference>
<feature type="domain" description="Peptidase A2" evidence="2">
    <location>
        <begin position="14"/>
        <end position="93"/>
    </location>
</feature>
<dbReference type="InterPro" id="IPR001995">
    <property type="entry name" value="Peptidase_A2_cat"/>
</dbReference>
<evidence type="ECO:0000259" key="2">
    <source>
        <dbReference type="PROSITE" id="PS50175"/>
    </source>
</evidence>
<dbReference type="GO" id="GO:0004190">
    <property type="term" value="F:aspartic-type endopeptidase activity"/>
    <property type="evidence" value="ECO:0007669"/>
    <property type="project" value="InterPro"/>
</dbReference>
<evidence type="ECO:0000313" key="5">
    <source>
        <dbReference type="Proteomes" id="UP000663838"/>
    </source>
</evidence>
<dbReference type="InterPro" id="IPR021109">
    <property type="entry name" value="Peptidase_aspartic_dom_sf"/>
</dbReference>
<dbReference type="InterPro" id="IPR019103">
    <property type="entry name" value="Peptidase_aspartic_DDI1-type"/>
</dbReference>
<dbReference type="GO" id="GO:0006508">
    <property type="term" value="P:proteolysis"/>
    <property type="evidence" value="ECO:0007669"/>
    <property type="project" value="InterPro"/>
</dbReference>
<comment type="caution">
    <text evidence="4">The sequence shown here is derived from an EMBL/GenBank/DDBJ whole genome shotgun (WGS) entry which is preliminary data.</text>
</comment>
<dbReference type="AlphaFoldDB" id="A0A821QBZ6"/>
<dbReference type="EMBL" id="CAJOBS010002525">
    <property type="protein sequence ID" value="CAF4820743.1"/>
    <property type="molecule type" value="Genomic_DNA"/>
</dbReference>
<sequence>MELFINCVVGNHSYRALVDSGAEICIIGLNSVKKFHNVNNIVGNKLEIKGIGGNVQVLGEIPLNIEIAENIVIKQMFIVVEFLSSELLLGADFLKNNKIVLDLANKKLLQENINIPPKVNPTYNEIKLIKTVNLKPQSTAVAEFDLCDSFKNNKEIFSIGIFPDKVKLQDNVMIASFVINSDSEKFLVSIVNCSNDMIQLKEGTVVGLAQKLRLSKEGMLCEIGEEWIPKEVNVQSIENESLLSKFRMSETDLSISQLAEVEKVLTKFESCISKSEEDVGLTHTVQHKIELIKDTAIKQPIRRVTGELANEIEQQLLKLNEDGIIRRCHGTVVLISYY</sequence>
<accession>A0A821QBZ6</accession>
<name>A0A821QBZ6_9BILA</name>
<dbReference type="SUPFAM" id="SSF50630">
    <property type="entry name" value="Acid proteases"/>
    <property type="match status" value="1"/>
</dbReference>
<dbReference type="Pfam" id="PF09668">
    <property type="entry name" value="Asp_protease"/>
    <property type="match status" value="1"/>
</dbReference>
<dbReference type="CDD" id="cd00303">
    <property type="entry name" value="retropepsin_like"/>
    <property type="match status" value="1"/>
</dbReference>
<organism evidence="4 5">
    <name type="scientific">Rotaria socialis</name>
    <dbReference type="NCBI Taxonomy" id="392032"/>
    <lineage>
        <taxon>Eukaryota</taxon>
        <taxon>Metazoa</taxon>
        <taxon>Spiralia</taxon>
        <taxon>Gnathifera</taxon>
        <taxon>Rotifera</taxon>
        <taxon>Eurotatoria</taxon>
        <taxon>Bdelloidea</taxon>
        <taxon>Philodinida</taxon>
        <taxon>Philodinidae</taxon>
        <taxon>Rotaria</taxon>
    </lineage>
</organism>
<reference evidence="4" key="1">
    <citation type="submission" date="2021-02" db="EMBL/GenBank/DDBJ databases">
        <authorList>
            <person name="Nowell W R."/>
        </authorList>
    </citation>
    <scope>NUCLEOTIDE SEQUENCE</scope>
</reference>
<evidence type="ECO:0000256" key="1">
    <source>
        <dbReference type="ARBA" id="ARBA00022801"/>
    </source>
</evidence>
<protein>
    <recommendedName>
        <fullName evidence="2">Peptidase A2 domain-containing protein</fullName>
    </recommendedName>
</protein>
<gene>
    <name evidence="3" type="ORF">KIK155_LOCUS28845</name>
    <name evidence="4" type="ORF">TOA249_LOCUS24567</name>
</gene>
<dbReference type="Proteomes" id="UP000663838">
    <property type="component" value="Unassembled WGS sequence"/>
</dbReference>
<dbReference type="Gene3D" id="2.40.70.10">
    <property type="entry name" value="Acid Proteases"/>
    <property type="match status" value="1"/>
</dbReference>
<dbReference type="PROSITE" id="PS50175">
    <property type="entry name" value="ASP_PROT_RETROV"/>
    <property type="match status" value="1"/>
</dbReference>
<evidence type="ECO:0000313" key="4">
    <source>
        <dbReference type="EMBL" id="CAF4820743.1"/>
    </source>
</evidence>
<keyword evidence="1" id="KW-0378">Hydrolase</keyword>
<dbReference type="Proteomes" id="UP000663865">
    <property type="component" value="Unassembled WGS sequence"/>
</dbReference>